<dbReference type="Gene3D" id="2.60.300.12">
    <property type="entry name" value="HesB-like domain"/>
    <property type="match status" value="1"/>
</dbReference>
<name>A0A9C7LBK5_9BACI</name>
<proteinExistence type="predicted"/>
<comment type="caution">
    <text evidence="1">The sequence shown here is derived from an EMBL/GenBank/DDBJ whole genome shotgun (WGS) entry which is preliminary data.</text>
</comment>
<evidence type="ECO:0000313" key="1">
    <source>
        <dbReference type="EMBL" id="CAG9610246.1"/>
    </source>
</evidence>
<dbReference type="Proteomes" id="UP000789845">
    <property type="component" value="Unassembled WGS sequence"/>
</dbReference>
<organism evidence="1 2">
    <name type="scientific">Pseudoneobacillus rhizosphaerae</name>
    <dbReference type="NCBI Taxonomy" id="2880968"/>
    <lineage>
        <taxon>Bacteria</taxon>
        <taxon>Bacillati</taxon>
        <taxon>Bacillota</taxon>
        <taxon>Bacilli</taxon>
        <taxon>Bacillales</taxon>
        <taxon>Bacillaceae</taxon>
        <taxon>Pseudoneobacillus</taxon>
    </lineage>
</organism>
<evidence type="ECO:0000313" key="2">
    <source>
        <dbReference type="Proteomes" id="UP000789845"/>
    </source>
</evidence>
<accession>A0A9C7LBK5</accession>
<dbReference type="EMBL" id="CAKJTG010000031">
    <property type="protein sequence ID" value="CAG9610246.1"/>
    <property type="molecule type" value="Genomic_DNA"/>
</dbReference>
<reference evidence="1" key="1">
    <citation type="submission" date="2021-10" db="EMBL/GenBank/DDBJ databases">
        <authorList>
            <person name="Criscuolo A."/>
        </authorList>
    </citation>
    <scope>NUCLEOTIDE SEQUENCE</scope>
    <source>
        <strain evidence="1">CIP111885</strain>
    </source>
</reference>
<dbReference type="RefSeq" id="WP_230498492.1">
    <property type="nucleotide sequence ID" value="NZ_CAKJTG010000031.1"/>
</dbReference>
<keyword evidence="2" id="KW-1185">Reference proteome</keyword>
<sequence>MFIVTEAAKAELQNRLKDANNNQLIRLQMRKSCFMKLKLRLEESILPNDDEMIVDEMSFIIDKGECHYFRNKTLDFIPDKTGFKQFEII</sequence>
<dbReference type="InterPro" id="IPR035903">
    <property type="entry name" value="HesB-like_dom_sf"/>
</dbReference>
<evidence type="ECO:0008006" key="3">
    <source>
        <dbReference type="Google" id="ProtNLM"/>
    </source>
</evidence>
<protein>
    <recommendedName>
        <fullName evidence="3">Iron-sulfur cluster biosynthesis</fullName>
    </recommendedName>
</protein>
<gene>
    <name evidence="1" type="ORF">NEOCIP111885_03992</name>
</gene>
<dbReference type="AlphaFoldDB" id="A0A9C7LBK5"/>
<dbReference type="SUPFAM" id="SSF89360">
    <property type="entry name" value="HesB-like domain"/>
    <property type="match status" value="1"/>
</dbReference>